<dbReference type="Gene3D" id="1.10.10.10">
    <property type="entry name" value="Winged helix-like DNA-binding domain superfamily/Winged helix DNA-binding domain"/>
    <property type="match status" value="1"/>
</dbReference>
<proteinExistence type="predicted"/>
<dbReference type="SUPFAM" id="SSF52172">
    <property type="entry name" value="CheY-like"/>
    <property type="match status" value="1"/>
</dbReference>
<name>A0ABW7S3C1_STRTE</name>
<keyword evidence="4" id="KW-1185">Reference proteome</keyword>
<gene>
    <name evidence="3" type="ORF">ACH3YB_24345</name>
</gene>
<feature type="region of interest" description="Disordered" evidence="1">
    <location>
        <begin position="105"/>
        <end position="128"/>
    </location>
</feature>
<dbReference type="Pfam" id="PF03861">
    <property type="entry name" value="ANTAR"/>
    <property type="match status" value="1"/>
</dbReference>
<sequence length="128" mass="13576">MPPMDAAPAPGPDPDSDSDQIFRLQEQVRQLKEAVVSHAVVDQAIGVVVALGGVTPDEGWIVLKEVSQHTNIKLRNVAETVLIWGRTGVMPPEILTALEDRLGRPVCGGPAFSGPPPGSPRVSGRNSR</sequence>
<dbReference type="InterPro" id="IPR005561">
    <property type="entry name" value="ANTAR"/>
</dbReference>
<dbReference type="RefSeq" id="WP_127895699.1">
    <property type="nucleotide sequence ID" value="NZ_JAAIFS010000005.1"/>
</dbReference>
<dbReference type="PROSITE" id="PS50921">
    <property type="entry name" value="ANTAR"/>
    <property type="match status" value="1"/>
</dbReference>
<dbReference type="InterPro" id="IPR011006">
    <property type="entry name" value="CheY-like_superfamily"/>
</dbReference>
<organism evidence="3 4">
    <name type="scientific">Streptomyces tendae</name>
    <dbReference type="NCBI Taxonomy" id="1932"/>
    <lineage>
        <taxon>Bacteria</taxon>
        <taxon>Bacillati</taxon>
        <taxon>Actinomycetota</taxon>
        <taxon>Actinomycetes</taxon>
        <taxon>Kitasatosporales</taxon>
        <taxon>Streptomycetaceae</taxon>
        <taxon>Streptomyces</taxon>
    </lineage>
</organism>
<protein>
    <submittedName>
        <fullName evidence="3">ANTAR domain-containing protein</fullName>
    </submittedName>
</protein>
<accession>A0ABW7S3C1</accession>
<evidence type="ECO:0000313" key="4">
    <source>
        <dbReference type="Proteomes" id="UP001610810"/>
    </source>
</evidence>
<dbReference type="SMART" id="SM01012">
    <property type="entry name" value="ANTAR"/>
    <property type="match status" value="1"/>
</dbReference>
<dbReference type="InterPro" id="IPR036388">
    <property type="entry name" value="WH-like_DNA-bd_sf"/>
</dbReference>
<comment type="caution">
    <text evidence="3">The sequence shown here is derived from an EMBL/GenBank/DDBJ whole genome shotgun (WGS) entry which is preliminary data.</text>
</comment>
<reference evidence="3 4" key="1">
    <citation type="submission" date="2024-10" db="EMBL/GenBank/DDBJ databases">
        <authorList>
            <person name="Wannawong T."/>
            <person name="Kuncharoen N."/>
            <person name="Mhuantong W."/>
        </authorList>
    </citation>
    <scope>NUCLEOTIDE SEQUENCE [LARGE SCALE GENOMIC DNA]</scope>
    <source>
        <strain evidence="3 4">CALK1-4</strain>
    </source>
</reference>
<evidence type="ECO:0000259" key="2">
    <source>
        <dbReference type="PROSITE" id="PS50921"/>
    </source>
</evidence>
<evidence type="ECO:0000313" key="3">
    <source>
        <dbReference type="EMBL" id="MFI0574759.1"/>
    </source>
</evidence>
<dbReference type="EMBL" id="JBIQWK010000007">
    <property type="protein sequence ID" value="MFI0574759.1"/>
    <property type="molecule type" value="Genomic_DNA"/>
</dbReference>
<dbReference type="Proteomes" id="UP001610810">
    <property type="component" value="Unassembled WGS sequence"/>
</dbReference>
<evidence type="ECO:0000256" key="1">
    <source>
        <dbReference type="SAM" id="MobiDB-lite"/>
    </source>
</evidence>
<feature type="domain" description="ANTAR" evidence="2">
    <location>
        <begin position="21"/>
        <end position="82"/>
    </location>
</feature>